<evidence type="ECO:0000259" key="1">
    <source>
        <dbReference type="PROSITE" id="PS50943"/>
    </source>
</evidence>
<feature type="domain" description="HTH cro/C1-type" evidence="1">
    <location>
        <begin position="18"/>
        <end position="72"/>
    </location>
</feature>
<dbReference type="OrthoDB" id="5659783at2"/>
<dbReference type="EMBL" id="SMAR01000032">
    <property type="protein sequence ID" value="TCT34675.1"/>
    <property type="molecule type" value="Genomic_DNA"/>
</dbReference>
<dbReference type="CDD" id="cd00093">
    <property type="entry name" value="HTH_XRE"/>
    <property type="match status" value="1"/>
</dbReference>
<name>A0A4V2V3M7_9HYPH</name>
<dbReference type="SUPFAM" id="SSF47413">
    <property type="entry name" value="lambda repressor-like DNA-binding domains"/>
    <property type="match status" value="1"/>
</dbReference>
<dbReference type="Proteomes" id="UP000295097">
    <property type="component" value="Unassembled WGS sequence"/>
</dbReference>
<evidence type="ECO:0000313" key="3">
    <source>
        <dbReference type="Proteomes" id="UP000295097"/>
    </source>
</evidence>
<accession>A0A4V2V3M7</accession>
<sequence>MAQLDEHYYADDTLGGRLLAARESAGLTMAALSKQIGVSASSVRDWECDRAAPQTDQLVRMAAVMGVRPLWLMSGDVDGAAQASRRSIAADRSQRREFIDFSTLRRSTTDGRIIVGITLRSARSRSTH</sequence>
<dbReference type="InterPro" id="IPR010982">
    <property type="entry name" value="Lambda_DNA-bd_dom_sf"/>
</dbReference>
<dbReference type="SMART" id="SM00530">
    <property type="entry name" value="HTH_XRE"/>
    <property type="match status" value="1"/>
</dbReference>
<dbReference type="Pfam" id="PF01381">
    <property type="entry name" value="HTH_3"/>
    <property type="match status" value="1"/>
</dbReference>
<gene>
    <name evidence="2" type="ORF">EDC90_103215</name>
</gene>
<dbReference type="Gene3D" id="1.10.260.40">
    <property type="entry name" value="lambda repressor-like DNA-binding domains"/>
    <property type="match status" value="1"/>
</dbReference>
<dbReference type="PROSITE" id="PS50943">
    <property type="entry name" value="HTH_CROC1"/>
    <property type="match status" value="1"/>
</dbReference>
<organism evidence="2 3">
    <name type="scientific">Martelella mediterranea</name>
    <dbReference type="NCBI Taxonomy" id="293089"/>
    <lineage>
        <taxon>Bacteria</taxon>
        <taxon>Pseudomonadati</taxon>
        <taxon>Pseudomonadota</taxon>
        <taxon>Alphaproteobacteria</taxon>
        <taxon>Hyphomicrobiales</taxon>
        <taxon>Aurantimonadaceae</taxon>
        <taxon>Martelella</taxon>
    </lineage>
</organism>
<reference evidence="2 3" key="1">
    <citation type="submission" date="2019-03" db="EMBL/GenBank/DDBJ databases">
        <title>Freshwater and sediment microbial communities from various areas in North America, analyzing microbe dynamics in response to fracking.</title>
        <authorList>
            <person name="Lamendella R."/>
        </authorList>
    </citation>
    <scope>NUCLEOTIDE SEQUENCE [LARGE SCALE GENOMIC DNA]</scope>
    <source>
        <strain evidence="2 3">175.2</strain>
    </source>
</reference>
<protein>
    <submittedName>
        <fullName evidence="2">Transcriptional regulator with XRE-family HTH domain</fullName>
    </submittedName>
</protein>
<dbReference type="InterPro" id="IPR001387">
    <property type="entry name" value="Cro/C1-type_HTH"/>
</dbReference>
<evidence type="ECO:0000313" key="2">
    <source>
        <dbReference type="EMBL" id="TCT34675.1"/>
    </source>
</evidence>
<keyword evidence="3" id="KW-1185">Reference proteome</keyword>
<dbReference type="GO" id="GO:0003677">
    <property type="term" value="F:DNA binding"/>
    <property type="evidence" value="ECO:0007669"/>
    <property type="project" value="InterPro"/>
</dbReference>
<proteinExistence type="predicted"/>
<comment type="caution">
    <text evidence="2">The sequence shown here is derived from an EMBL/GenBank/DDBJ whole genome shotgun (WGS) entry which is preliminary data.</text>
</comment>
<dbReference type="RefSeq" id="WP_132313543.1">
    <property type="nucleotide sequence ID" value="NZ_SMAR01000032.1"/>
</dbReference>
<dbReference type="AlphaFoldDB" id="A0A4V2V3M7"/>